<dbReference type="STRING" id="61395.A0A1Y1WIR8"/>
<dbReference type="OrthoDB" id="45256at2759"/>
<dbReference type="Gene3D" id="2.130.10.10">
    <property type="entry name" value="YVTN repeat-like/Quinoprotein amine dehydrogenase"/>
    <property type="match status" value="2"/>
</dbReference>
<gene>
    <name evidence="9" type="ORF">DL89DRAFT_85880</name>
</gene>
<keyword evidence="4" id="KW-0112">Calmodulin-binding</keyword>
<sequence length="710" mass="77398">MTDRSASFERALTIMQNEWRRFELERVDWDVERIKLKAQLSETEKRVAQLTSLYNISLKHISVLEGLLRDAKQSSKQADNPTTSSAKTGKSATSVNSAGSSVSSSSGASVEEVVTMTRTRREKSREMLSQCLGQIDVLLGTSTRENGTGLTPPFPISDVLDPKTPSPVISLRRTQSPDSKQKDRPGQPPQQPTPSQRLQNQEQTGSVANGKVATDKPAEKPTEKPAEKPGSTFESASDPKFTVGYWPRPSSRGGVRINEHERARRLSQPPPIITMSEIQSERPSKKTASHSDSESTAASVDSTRAGTAPPVPVKPAALKAVARPARRMPDEQPLHVLEQRAPLQSSELLADVDNALRNLTVDEVDSGLVRAVHYEVSKSFIGHVDLVRALTVRQTLSDGPQMLSGGDDGLVILWDVDRSERRRSRRRPVSDVMPSSVYRGHLAAVTSVAFSEGHDYAYSGSLDSTIKVWALPENSQVGDTDSIPCFPVREFSEHTDAVWDLAFDVRRSLLVSVGADNACHVWSTDAKLKSQPLRRTLPELASTPTATCFVMEDAMQFAVAYANSGINVYDSETGQLVASQPPPHELPVSANLQRRQVVTRIRSSTDHNILAASVSDGSVRLVDTRTMRPTSRSQILAHEGYAATSVDVGSSALVTGGSDGLVRWWDWRNTKCAFEAAAHLRKGHEGVCDVGFVGRQVASAGSDSLLKLFK</sequence>
<keyword evidence="3" id="KW-0677">Repeat</keyword>
<evidence type="ECO:0000256" key="4">
    <source>
        <dbReference type="ARBA" id="ARBA00022860"/>
    </source>
</evidence>
<dbReference type="GO" id="GO:0005516">
    <property type="term" value="F:calmodulin binding"/>
    <property type="evidence" value="ECO:0007669"/>
    <property type="project" value="UniProtKB-KW"/>
</dbReference>
<feature type="repeat" description="WD" evidence="6">
    <location>
        <begin position="491"/>
        <end position="523"/>
    </location>
</feature>
<dbReference type="PROSITE" id="PS50082">
    <property type="entry name" value="WD_REPEATS_2"/>
    <property type="match status" value="3"/>
</dbReference>
<protein>
    <submittedName>
        <fullName evidence="9">WD40 repeat-like protein</fullName>
    </submittedName>
</protein>
<dbReference type="PROSITE" id="PS00678">
    <property type="entry name" value="WD_REPEATS_1"/>
    <property type="match status" value="1"/>
</dbReference>
<evidence type="ECO:0000256" key="3">
    <source>
        <dbReference type="ARBA" id="ARBA00022737"/>
    </source>
</evidence>
<dbReference type="AlphaFoldDB" id="A0A1Y1WIR8"/>
<keyword evidence="5" id="KW-0175">Coiled coil</keyword>
<evidence type="ECO:0000313" key="9">
    <source>
        <dbReference type="EMBL" id="ORX72994.1"/>
    </source>
</evidence>
<feature type="compositionally biased region" description="Basic and acidic residues" evidence="7">
    <location>
        <begin position="213"/>
        <end position="227"/>
    </location>
</feature>
<dbReference type="SUPFAM" id="SSF50978">
    <property type="entry name" value="WD40 repeat-like"/>
    <property type="match status" value="1"/>
</dbReference>
<dbReference type="RefSeq" id="XP_040746334.1">
    <property type="nucleotide sequence ID" value="XM_040892172.1"/>
</dbReference>
<evidence type="ECO:0000256" key="6">
    <source>
        <dbReference type="PROSITE-ProRule" id="PRU00221"/>
    </source>
</evidence>
<name>A0A1Y1WIR8_9FUNG</name>
<dbReference type="Proteomes" id="UP000193922">
    <property type="component" value="Unassembled WGS sequence"/>
</dbReference>
<dbReference type="InterPro" id="IPR013258">
    <property type="entry name" value="Striatin_N"/>
</dbReference>
<feature type="repeat" description="WD" evidence="6">
    <location>
        <begin position="438"/>
        <end position="479"/>
    </location>
</feature>
<feature type="compositionally biased region" description="Basic and acidic residues" evidence="7">
    <location>
        <begin position="279"/>
        <end position="293"/>
    </location>
</feature>
<dbReference type="PANTHER" id="PTHR15653">
    <property type="entry name" value="STRIATIN"/>
    <property type="match status" value="1"/>
</dbReference>
<accession>A0A1Y1WIR8</accession>
<comment type="similarity">
    <text evidence="1">Belongs to the WD repeat striatin family.</text>
</comment>
<organism evidence="9 10">
    <name type="scientific">Linderina pennispora</name>
    <dbReference type="NCBI Taxonomy" id="61395"/>
    <lineage>
        <taxon>Eukaryota</taxon>
        <taxon>Fungi</taxon>
        <taxon>Fungi incertae sedis</taxon>
        <taxon>Zoopagomycota</taxon>
        <taxon>Kickxellomycotina</taxon>
        <taxon>Kickxellomycetes</taxon>
        <taxon>Kickxellales</taxon>
        <taxon>Kickxellaceae</taxon>
        <taxon>Linderina</taxon>
    </lineage>
</organism>
<keyword evidence="2 6" id="KW-0853">WD repeat</keyword>
<dbReference type="PRINTS" id="PR00320">
    <property type="entry name" value="GPROTEINBRPT"/>
</dbReference>
<dbReference type="PANTHER" id="PTHR15653:SF0">
    <property type="entry name" value="CONNECTOR OF KINASE TO AP-1, ISOFORM E"/>
    <property type="match status" value="1"/>
</dbReference>
<comment type="caution">
    <text evidence="9">The sequence shown here is derived from an EMBL/GenBank/DDBJ whole genome shotgun (WGS) entry which is preliminary data.</text>
</comment>
<evidence type="ECO:0000256" key="2">
    <source>
        <dbReference type="ARBA" id="ARBA00022574"/>
    </source>
</evidence>
<dbReference type="InterPro" id="IPR020472">
    <property type="entry name" value="WD40_PAC1"/>
</dbReference>
<dbReference type="SMART" id="SM00320">
    <property type="entry name" value="WD40"/>
    <property type="match status" value="6"/>
</dbReference>
<dbReference type="InterPro" id="IPR036322">
    <property type="entry name" value="WD40_repeat_dom_sf"/>
</dbReference>
<reference evidence="9 10" key="1">
    <citation type="submission" date="2016-07" db="EMBL/GenBank/DDBJ databases">
        <title>Pervasive Adenine N6-methylation of Active Genes in Fungi.</title>
        <authorList>
            <consortium name="DOE Joint Genome Institute"/>
            <person name="Mondo S.J."/>
            <person name="Dannebaum R.O."/>
            <person name="Kuo R.C."/>
            <person name="Labutti K."/>
            <person name="Haridas S."/>
            <person name="Kuo A."/>
            <person name="Salamov A."/>
            <person name="Ahrendt S.R."/>
            <person name="Lipzen A."/>
            <person name="Sullivan W."/>
            <person name="Andreopoulos W.B."/>
            <person name="Clum A."/>
            <person name="Lindquist E."/>
            <person name="Daum C."/>
            <person name="Ramamoorthy G.K."/>
            <person name="Gryganskyi A."/>
            <person name="Culley D."/>
            <person name="Magnuson J.K."/>
            <person name="James T.Y."/>
            <person name="O'Malley M.A."/>
            <person name="Stajich J.E."/>
            <person name="Spatafora J.W."/>
            <person name="Visel A."/>
            <person name="Grigoriev I.V."/>
        </authorList>
    </citation>
    <scope>NUCLEOTIDE SEQUENCE [LARGE SCALE GENOMIC DNA]</scope>
    <source>
        <strain evidence="9 10">ATCC 12442</strain>
    </source>
</reference>
<dbReference type="InterPro" id="IPR051488">
    <property type="entry name" value="WD_repeat_striatin"/>
</dbReference>
<evidence type="ECO:0000256" key="5">
    <source>
        <dbReference type="ARBA" id="ARBA00023054"/>
    </source>
</evidence>
<proteinExistence type="inferred from homology"/>
<feature type="compositionally biased region" description="Low complexity" evidence="7">
    <location>
        <begin position="82"/>
        <end position="115"/>
    </location>
</feature>
<dbReference type="EMBL" id="MCFD01000002">
    <property type="protein sequence ID" value="ORX72994.1"/>
    <property type="molecule type" value="Genomic_DNA"/>
</dbReference>
<dbReference type="InterPro" id="IPR019775">
    <property type="entry name" value="WD40_repeat_CS"/>
</dbReference>
<feature type="region of interest" description="Disordered" evidence="7">
    <location>
        <begin position="72"/>
        <end position="127"/>
    </location>
</feature>
<dbReference type="InterPro" id="IPR015943">
    <property type="entry name" value="WD40/YVTN_repeat-like_dom_sf"/>
</dbReference>
<dbReference type="Pfam" id="PF00400">
    <property type="entry name" value="WD40"/>
    <property type="match status" value="3"/>
</dbReference>
<dbReference type="GeneID" id="63808820"/>
<evidence type="ECO:0000313" key="10">
    <source>
        <dbReference type="Proteomes" id="UP000193922"/>
    </source>
</evidence>
<keyword evidence="10" id="KW-1185">Reference proteome</keyword>
<feature type="repeat" description="WD" evidence="6">
    <location>
        <begin position="380"/>
        <end position="424"/>
    </location>
</feature>
<evidence type="ECO:0000256" key="1">
    <source>
        <dbReference type="ARBA" id="ARBA00009616"/>
    </source>
</evidence>
<feature type="compositionally biased region" description="Polar residues" evidence="7">
    <location>
        <begin position="294"/>
        <end position="305"/>
    </location>
</feature>
<feature type="region of interest" description="Disordered" evidence="7">
    <location>
        <begin position="143"/>
        <end position="312"/>
    </location>
</feature>
<dbReference type="Pfam" id="PF08232">
    <property type="entry name" value="Striatin"/>
    <property type="match status" value="1"/>
</dbReference>
<evidence type="ECO:0000259" key="8">
    <source>
        <dbReference type="Pfam" id="PF08232"/>
    </source>
</evidence>
<dbReference type="InterPro" id="IPR001680">
    <property type="entry name" value="WD40_rpt"/>
</dbReference>
<feature type="domain" description="Striatin N-terminal" evidence="8">
    <location>
        <begin position="14"/>
        <end position="139"/>
    </location>
</feature>
<dbReference type="PROSITE" id="PS50294">
    <property type="entry name" value="WD_REPEATS_REGION"/>
    <property type="match status" value="1"/>
</dbReference>
<evidence type="ECO:0000256" key="7">
    <source>
        <dbReference type="SAM" id="MobiDB-lite"/>
    </source>
</evidence>